<proteinExistence type="predicted"/>
<accession>A0A1Y2DXV0</accession>
<dbReference type="GeneID" id="63774588"/>
<evidence type="ECO:0000313" key="2">
    <source>
        <dbReference type="EMBL" id="ORY64122.1"/>
    </source>
</evidence>
<keyword evidence="1" id="KW-0812">Transmembrane</keyword>
<reference evidence="2 3" key="1">
    <citation type="submission" date="2016-07" db="EMBL/GenBank/DDBJ databases">
        <title>Pervasive Adenine N6-methylation of Active Genes in Fungi.</title>
        <authorList>
            <consortium name="DOE Joint Genome Institute"/>
            <person name="Mondo S.J."/>
            <person name="Dannebaum R.O."/>
            <person name="Kuo R.C."/>
            <person name="Labutti K."/>
            <person name="Haridas S."/>
            <person name="Kuo A."/>
            <person name="Salamov A."/>
            <person name="Ahrendt S.R."/>
            <person name="Lipzen A."/>
            <person name="Sullivan W."/>
            <person name="Andreopoulos W.B."/>
            <person name="Clum A."/>
            <person name="Lindquist E."/>
            <person name="Daum C."/>
            <person name="Ramamoorthy G.K."/>
            <person name="Gryganskyi A."/>
            <person name="Culley D."/>
            <person name="Magnuson J.K."/>
            <person name="James T.Y."/>
            <person name="O'Malley M.A."/>
            <person name="Stajich J.E."/>
            <person name="Spatafora J.W."/>
            <person name="Visel A."/>
            <person name="Grigoriev I.V."/>
        </authorList>
    </citation>
    <scope>NUCLEOTIDE SEQUENCE [LARGE SCALE GENOMIC DNA]</scope>
    <source>
        <strain evidence="2 3">CBS 129021</strain>
    </source>
</reference>
<organism evidence="2 3">
    <name type="scientific">Pseudomassariella vexata</name>
    <dbReference type="NCBI Taxonomy" id="1141098"/>
    <lineage>
        <taxon>Eukaryota</taxon>
        <taxon>Fungi</taxon>
        <taxon>Dikarya</taxon>
        <taxon>Ascomycota</taxon>
        <taxon>Pezizomycotina</taxon>
        <taxon>Sordariomycetes</taxon>
        <taxon>Xylariomycetidae</taxon>
        <taxon>Amphisphaeriales</taxon>
        <taxon>Pseudomassariaceae</taxon>
        <taxon>Pseudomassariella</taxon>
    </lineage>
</organism>
<dbReference type="EMBL" id="MCFJ01000007">
    <property type="protein sequence ID" value="ORY64122.1"/>
    <property type="molecule type" value="Genomic_DNA"/>
</dbReference>
<sequence>MSVAWLWTSGDERVRDELLASTSSGRGNAMTGCGIVASSSYVLCIIVINFVSSVFFSQCSRVGYRSALHTSINLITLNPRCEYPRYLAPSEYAAYFVRSNVVAVIGAGFSQLETTGSAKLRDTILHFTPLGIPLLRFP</sequence>
<gene>
    <name evidence="2" type="ORF">BCR38DRAFT_409521</name>
</gene>
<keyword evidence="1" id="KW-1133">Transmembrane helix</keyword>
<dbReference type="InParanoid" id="A0A1Y2DXV0"/>
<evidence type="ECO:0000256" key="1">
    <source>
        <dbReference type="SAM" id="Phobius"/>
    </source>
</evidence>
<evidence type="ECO:0000313" key="3">
    <source>
        <dbReference type="Proteomes" id="UP000193689"/>
    </source>
</evidence>
<dbReference type="RefSeq" id="XP_040715536.1">
    <property type="nucleotide sequence ID" value="XM_040858376.1"/>
</dbReference>
<comment type="caution">
    <text evidence="2">The sequence shown here is derived from an EMBL/GenBank/DDBJ whole genome shotgun (WGS) entry which is preliminary data.</text>
</comment>
<keyword evidence="3" id="KW-1185">Reference proteome</keyword>
<dbReference type="Proteomes" id="UP000193689">
    <property type="component" value="Unassembled WGS sequence"/>
</dbReference>
<protein>
    <submittedName>
        <fullName evidence="2">Uncharacterized protein</fullName>
    </submittedName>
</protein>
<name>A0A1Y2DXV0_9PEZI</name>
<keyword evidence="1" id="KW-0472">Membrane</keyword>
<feature type="transmembrane region" description="Helical" evidence="1">
    <location>
        <begin position="29"/>
        <end position="56"/>
    </location>
</feature>
<dbReference type="AlphaFoldDB" id="A0A1Y2DXV0"/>